<dbReference type="FunFam" id="1.10.1200.10:FF:000005">
    <property type="entry name" value="Nonribosomal peptide synthetase 1"/>
    <property type="match status" value="3"/>
</dbReference>
<keyword evidence="2" id="KW-0597">Phosphoprotein</keyword>
<evidence type="ECO:0000256" key="3">
    <source>
        <dbReference type="ARBA" id="ARBA00022598"/>
    </source>
</evidence>
<dbReference type="GO" id="GO:0043041">
    <property type="term" value="P:amino acid activation for nonribosomal peptide biosynthetic process"/>
    <property type="evidence" value="ECO:0007669"/>
    <property type="project" value="TreeGrafter"/>
</dbReference>
<dbReference type="InterPro" id="IPR020845">
    <property type="entry name" value="AMP-binding_CS"/>
</dbReference>
<dbReference type="InterPro" id="IPR042099">
    <property type="entry name" value="ANL_N_sf"/>
</dbReference>
<dbReference type="SMART" id="SM00823">
    <property type="entry name" value="PKS_PP"/>
    <property type="match status" value="5"/>
</dbReference>
<accession>A0A8H6MU44</accession>
<dbReference type="InterPro" id="IPR020806">
    <property type="entry name" value="PKS_PP-bd"/>
</dbReference>
<dbReference type="GO" id="GO:0016874">
    <property type="term" value="F:ligase activity"/>
    <property type="evidence" value="ECO:0007669"/>
    <property type="project" value="UniProtKB-KW"/>
</dbReference>
<dbReference type="NCBIfam" id="NF003417">
    <property type="entry name" value="PRK04813.1"/>
    <property type="match status" value="5"/>
</dbReference>
<dbReference type="CDD" id="cd19545">
    <property type="entry name" value="FUM14_C_NRPS-like"/>
    <property type="match status" value="5"/>
</dbReference>
<comment type="similarity">
    <text evidence="4">Belongs to the NRP synthetase family.</text>
</comment>
<evidence type="ECO:0000313" key="8">
    <source>
        <dbReference type="Proteomes" id="UP000639643"/>
    </source>
</evidence>
<dbReference type="SUPFAM" id="SSF47336">
    <property type="entry name" value="ACP-like"/>
    <property type="match status" value="5"/>
</dbReference>
<dbReference type="PANTHER" id="PTHR45527:SF1">
    <property type="entry name" value="FATTY ACID SYNTHASE"/>
    <property type="match status" value="1"/>
</dbReference>
<dbReference type="GO" id="GO:0044550">
    <property type="term" value="P:secondary metabolite biosynthetic process"/>
    <property type="evidence" value="ECO:0007669"/>
    <property type="project" value="TreeGrafter"/>
</dbReference>
<dbReference type="Gene3D" id="3.30.559.30">
    <property type="entry name" value="Nonribosomal peptide synthetase, condensation domain"/>
    <property type="match status" value="5"/>
</dbReference>
<dbReference type="CDD" id="cd05918">
    <property type="entry name" value="A_NRPS_SidN3_like"/>
    <property type="match status" value="4"/>
</dbReference>
<name>A0A8H6MU44_9PEZI</name>
<reference evidence="7" key="1">
    <citation type="journal article" date="2020" name="Phytopathology">
        <title>Genome Sequence Resources of Colletotrichum truncatum, C. plurivorum, C. musicola, and C. sojae: Four Species Pathogenic to Soybean (Glycine max).</title>
        <authorList>
            <person name="Rogerio F."/>
            <person name="Boufleur T.R."/>
            <person name="Ciampi-Guillardi M."/>
            <person name="Sukno S.A."/>
            <person name="Thon M.R."/>
            <person name="Massola Junior N.S."/>
            <person name="Baroncelli R."/>
        </authorList>
    </citation>
    <scope>NUCLEOTIDE SEQUENCE</scope>
    <source>
        <strain evidence="7">LFN0074</strain>
    </source>
</reference>
<dbReference type="GO" id="GO:0005737">
    <property type="term" value="C:cytoplasm"/>
    <property type="evidence" value="ECO:0007669"/>
    <property type="project" value="TreeGrafter"/>
</dbReference>
<comment type="caution">
    <text evidence="7">The sequence shown here is derived from an EMBL/GenBank/DDBJ whole genome shotgun (WGS) entry which is preliminary data.</text>
</comment>
<evidence type="ECO:0000256" key="5">
    <source>
        <dbReference type="SAM" id="MobiDB-lite"/>
    </source>
</evidence>
<dbReference type="PANTHER" id="PTHR45527">
    <property type="entry name" value="NONRIBOSOMAL PEPTIDE SYNTHETASE"/>
    <property type="match status" value="1"/>
</dbReference>
<dbReference type="Gene3D" id="3.40.50.12780">
    <property type="entry name" value="N-terminal domain of ligase-like"/>
    <property type="match status" value="4"/>
</dbReference>
<feature type="domain" description="Carrier" evidence="6">
    <location>
        <begin position="3411"/>
        <end position="3487"/>
    </location>
</feature>
<protein>
    <submittedName>
        <fullName evidence="7">NRPS protein</fullName>
    </submittedName>
</protein>
<evidence type="ECO:0000256" key="1">
    <source>
        <dbReference type="ARBA" id="ARBA00022450"/>
    </source>
</evidence>
<dbReference type="Pfam" id="PF00668">
    <property type="entry name" value="Condensation"/>
    <property type="match status" value="5"/>
</dbReference>
<dbReference type="EMBL" id="WIGM01000932">
    <property type="protein sequence ID" value="KAF6808383.1"/>
    <property type="molecule type" value="Genomic_DNA"/>
</dbReference>
<dbReference type="InterPro" id="IPR000873">
    <property type="entry name" value="AMP-dep_synth/lig_dom"/>
</dbReference>
<evidence type="ECO:0000259" key="6">
    <source>
        <dbReference type="PROSITE" id="PS50075"/>
    </source>
</evidence>
<dbReference type="InterPro" id="IPR001242">
    <property type="entry name" value="Condensation_dom"/>
</dbReference>
<dbReference type="InterPro" id="IPR006162">
    <property type="entry name" value="Ppantetheine_attach_site"/>
</dbReference>
<dbReference type="FunFam" id="3.30.559.30:FF:000003">
    <property type="entry name" value="Nonribosomal peptide synthase SidD"/>
    <property type="match status" value="4"/>
</dbReference>
<evidence type="ECO:0000313" key="7">
    <source>
        <dbReference type="EMBL" id="KAF6808383.1"/>
    </source>
</evidence>
<feature type="region of interest" description="Disordered" evidence="5">
    <location>
        <begin position="3692"/>
        <end position="3714"/>
    </location>
</feature>
<keyword evidence="1" id="KW-0596">Phosphopantetheine</keyword>
<dbReference type="InterPro" id="IPR045851">
    <property type="entry name" value="AMP-bd_C_sf"/>
</dbReference>
<dbReference type="GO" id="GO:0031177">
    <property type="term" value="F:phosphopantetheine binding"/>
    <property type="evidence" value="ECO:0007669"/>
    <property type="project" value="InterPro"/>
</dbReference>
<keyword evidence="3" id="KW-0436">Ligase</keyword>
<feature type="domain" description="Carrier" evidence="6">
    <location>
        <begin position="1231"/>
        <end position="1307"/>
    </location>
</feature>
<dbReference type="Gene3D" id="3.30.300.30">
    <property type="match status" value="5"/>
</dbReference>
<organism evidence="7 8">
    <name type="scientific">Colletotrichum musicola</name>
    <dbReference type="NCBI Taxonomy" id="2175873"/>
    <lineage>
        <taxon>Eukaryota</taxon>
        <taxon>Fungi</taxon>
        <taxon>Dikarya</taxon>
        <taxon>Ascomycota</taxon>
        <taxon>Pezizomycotina</taxon>
        <taxon>Sordariomycetes</taxon>
        <taxon>Hypocreomycetidae</taxon>
        <taxon>Glomerellales</taxon>
        <taxon>Glomerellaceae</taxon>
        <taxon>Colletotrichum</taxon>
        <taxon>Colletotrichum orchidearum species complex</taxon>
    </lineage>
</organism>
<dbReference type="NCBIfam" id="TIGR01733">
    <property type="entry name" value="AA-adenyl-dom"/>
    <property type="match status" value="4"/>
</dbReference>
<dbReference type="Proteomes" id="UP000639643">
    <property type="component" value="Unassembled WGS sequence"/>
</dbReference>
<dbReference type="InterPro" id="IPR036736">
    <property type="entry name" value="ACP-like_sf"/>
</dbReference>
<feature type="compositionally biased region" description="Polar residues" evidence="5">
    <location>
        <begin position="3694"/>
        <end position="3704"/>
    </location>
</feature>
<dbReference type="FunFam" id="3.40.50.12780:FF:000014">
    <property type="entry name" value="Nonribosomal peptide synthetase 1"/>
    <property type="match status" value="1"/>
</dbReference>
<dbReference type="Pfam" id="PF00550">
    <property type="entry name" value="PP-binding"/>
    <property type="match status" value="5"/>
</dbReference>
<proteinExistence type="inferred from homology"/>
<gene>
    <name evidence="7" type="ORF">CMUS01_13905</name>
</gene>
<dbReference type="PROSITE" id="PS00012">
    <property type="entry name" value="PHOSPHOPANTETHEINE"/>
    <property type="match status" value="4"/>
</dbReference>
<dbReference type="InterPro" id="IPR009081">
    <property type="entry name" value="PP-bd_ACP"/>
</dbReference>
<dbReference type="Gene3D" id="1.10.1200.10">
    <property type="entry name" value="ACP-like"/>
    <property type="match status" value="5"/>
</dbReference>
<feature type="domain" description="Carrier" evidence="6">
    <location>
        <begin position="4497"/>
        <end position="4573"/>
    </location>
</feature>
<feature type="domain" description="Carrier" evidence="6">
    <location>
        <begin position="2315"/>
        <end position="2391"/>
    </location>
</feature>
<keyword evidence="8" id="KW-1185">Reference proteome</keyword>
<dbReference type="SUPFAM" id="SSF52777">
    <property type="entry name" value="CoA-dependent acyltransferases"/>
    <property type="match status" value="10"/>
</dbReference>
<dbReference type="Pfam" id="PF00501">
    <property type="entry name" value="AMP-binding"/>
    <property type="match status" value="4"/>
</dbReference>
<dbReference type="OrthoDB" id="416786at2759"/>
<dbReference type="Gene3D" id="3.30.559.10">
    <property type="entry name" value="Chloramphenicol acetyltransferase-like domain"/>
    <property type="match status" value="5"/>
</dbReference>
<dbReference type="PROSITE" id="PS50075">
    <property type="entry name" value="CARRIER"/>
    <property type="match status" value="5"/>
</dbReference>
<dbReference type="InterPro" id="IPR023213">
    <property type="entry name" value="CAT-like_dom_sf"/>
</dbReference>
<feature type="non-terminal residue" evidence="7">
    <location>
        <position position="1"/>
    </location>
</feature>
<evidence type="ECO:0000256" key="2">
    <source>
        <dbReference type="ARBA" id="ARBA00022553"/>
    </source>
</evidence>
<sequence length="5062" mass="555362">MRVISPLAIEQQLVLDDAIEQVRVVPMPGADGTEAQLAVALSLAKSGLGDETEIAATVKRLRKELARKMKQMANGNYVDRAAVPKKWIILKELPLDASGEVDADALQKELNASAVPAPLMTTKQKLRRVIAETLRLPIADVGPAVSFIRLGGDSISAIEVMARALDDQVVVRVSDILRCETFTELAATATIDDGSTAGRAAETRPFSLIADLDREAFLASAREQCNLPADAPIQDAFPLTKLQEGFMALAARQPGSYISKYAFPLPKYIDAVRFRSAWEQTIQLCANMRTRMVFFNGSSYQLVVEETAHWDETLSGDVTSAVKAMNTAEMAYGSEMCQYGLARDAEGQDYFIWLIHHSIYDGWTMRLIVETLHRLYYGADVPRIYPLSGVINHVRNNLDLEADKEYWTTQLADAKRPAFPVVPSDMSATSALDGVVETVTRLETHVIPMREASGHGASLTRATILRAAWALLLARYCDSDDVSFGTTVSGRQMPVRGAQRTAGPLIASMPIRIKLDCKQPVAAFLQGVQDQASEMAAHEQYGLQSIAKLGPEAQEVCDFSSLLVIQPDKILGYPDVPGLRVLLPLSDAHFGPDQMLEGYYNYPLVLQVHLLEGQVELSVTYDSRVLSQSQVQALCYQYDHAVQQLLEADGAALGDISLAGPWDLQQALEWNSDEDPEIVSSCVHELVHQQARIRPDAPAISAWDGELSYQQLDQAATRLALHLQEEFSLAEDSLVHVCFEKSVWFFVSILAINKAGCAWVPLDPSHPEQRQRQVMQQTQAKLALTSVANRAVCADVVPHVLAVSAELDRSLRSDATLQFYMTQVSNLSLPRVSPRTASYVLFTSGSTGTPKGLVMEHESVCTSQRCIGQRVGISPSTRMLQFASYVFDACIGETILTLIAGGCVCVPSDDARMNDVTGFMNDNAVNTALLTPSFIRTLKPDDVPALRTLMLAGEAVGRDILDTWFRPGQIRLFNGWGPAETCVFSTLHEWQSVSESPRTVGRPVAGFCWIVDPSDPERLAPVGTLGEVVIQGPTILREYLADEKRTKESTWSSPSWAPRRDNPRWNRIYRSGDLCYYNPDGTIEFASRKDTQVKIRGLRVELGEVEFCVRSAVEGACQVVVDVFRTEAGATSLAAYFCFSNDTHTTNKSGSNCSDMFLPLNEDLERRVNLAVGQLAVKLPRYMVPSLFVPCRYMPVITSTKIDRNILKRYSAALSREDVAKYSLSGRKKRSPETALQIQLQQLWATVLQVPTESIGLDDSFLRIGGDSIAAIRLVALARESGIRLTVRDIFADPRLSGMSELASTEVDSDDWQAEEADIPAFSLLPEQLRNTMEALADGDDELLEFTPWAQVMLEQCSLSSVQEIEDAYPCAKLQEGFAVLGIKQPGSYIGKYVYRIPEHVDLAQFKETWARTVALSRSLRTRITFATGPSMQVVVKDEFVWDTTEDHDLTSAIDKLQKVQMPEGSRLCRYGLASDSQGRHYFLLAIHHSVYDGWTMRLVINAVNRIHMTGQAPPLTPYNRFIKYVTSVDEESSASYWKNHLEGAKQATFPAVPRALPSTEGANVTRVLRETIHLDRSADSSVTKATLLRAAWAILLAKCCDTDDICFGTSISGRNAPVQGIESMAGPLVATIPVRVRLDQSKKVSDFLLEIQTESTEAAAHEQYGLQNILKVSPDARDACEFSSLLVVQPAQLVKFSEDDSEDPVLENASAEFFGQEEVLEGYFNYPLVVQGLVHETSVELMLVYDNRSVSETRALAISRQLDHIVRQLSSGGPGVLGDITAAGPWDLKQATTWNNHDGPGTEVINACIHDFVQRHAVETPDAPAVVAWDGQLTYAQLNSAANRLAHHLVDKYHIQNDEFIHVCFEKTVWFFVAILAINKAGGAWVPLEPSHPQQRQIQVAKQTGARLALTSPTNASICRPLVSQVLQVSADLDRALSDDAVGHSLQPPQRNTTPSNAAYVLFTSGSTGVPKGLVMEHRSVCTSQIAIGKRVSMHRGARMLQFASYVFDACIGEAVMSLIAGACVCVPSEEIRMDTFRLAEFMRETGVTWALLTPAFIRTIRPADVPGLRVLMLAGEAVGRDILETWFGKVDRLFNGWGPAETCVFSTLHEWKSADESPLTIGRPVGGFCWVVDPTDPSRLAPTGCMGEIVIQGPTVLREYLSSPELTAKFVVEDLPDWAPRRSAASWRRFYKSGDLGFYNADGTLEFAGRKDTQVKIRGLRVELGEVEQHIRELLQPIQHVIVDVHSAGDVKNLVAFFSFDEGSSSSGDDVFMPLTPALEQRMTALLGQLAIRLPRYMVPSLFIPCRNRKKNPPRTPNEVCLRDLWASILKVEAESIGRDDSFLRIGGDSIAAIRLVSLAREAGLELRVQHVFDDPRLSAVSGKAVVIGEQDDGASKPIAPFSLLEEAQRSMIDNQAASFRAQCGLPSNIVVEDAYPCSKLQEGLMALSEKNPGTYVVRNAYRLPATVEINRFKAAWEHTVSVCTNLRTRIVYHGDRHLQIVGGNDNEWDSLPESGLAEALRLSRAAKMSYGSRLCRYSLAAADDGTYCFVLTFHHAINDGWTIRLMMDVLQRSYHNLNPMTPEPYSRFIEYVKGMDHDDAAISYWTEELRGASCASFPAQAAVGTESSSRSYNAVVDFPASDRFSSATKATVLRAAWAVLLARYCDTDDLCFGTTVSGRQAPVRNADTITGPLVATVPVRIRLDKEQSVADYLQSVQQQASDMVPYEQFGLQSISKLGAEFEAACTFSSLFAVQPAEQLAEPGQDAAVVPANADFFGSDEQLQGYFNYPLVVQGLLYEDRVELYFIYNTSALTEHQVEALSNQFNHVVGQLLLGDGAARMGSVSVAGPWDLQKALSWNTETPELVRDTLHGLFRRQAELTPDREAVYSWDGRFSYAEIDDYSTRLATHLISLGVRPNAKIPICFEKSAWAIVAMLAILKAGCAFVPLDGAHPVQRRRAIVSDLSAPVAVVSSSMVRSNLSLGPPLVSVFPEFVKALPLSTRALRPISAASPEVAYIIFTSGSTGKPKGIVVEHNAICASVMAQGKAVGMADGEECRFLQFGNYVFDSCITEIFTCFAYGGTTCVPSDAQRLSDVAGFITSARVTMALLTPSFASTFGPADVPTLKTLMLGGEPATRDVVRAWHGSLRLMNIYGPAESCVFCTAHDYRSPDGLPTTIGRGFSNRCWVVEPEGEGLTPVGCVGELVVEGDALARGYLNDAARTKESFVDTRDLAWLPRIFRDVVGVEGQRAYRTGDLVRQDFDGSLVYIGRRDVQVKLRGQRIELAEIDYHIKELLPGVSQVAADIIQQESGEVLVAYLSFNDIKTKSTAQDNNVLPMNDDLKQKLATLSDNLRDRLPAYMLPSLFIPLHRIPMFLASMKVDRKSLRAVGSSLSAKQLASLSLDSRAKAEPETEMEFRLRDVWARVLNVDAADIGRHDSFLRIGGDSLNAIKLVSLARQSGIVLTAAAIFQDSRLSHLASIATATEAEAEDTARLEPFNLISAEDKAHVMAEVSKAVGGNTNIEDIYPCTKLQEGLMALSVKQPGSYMATFTYTLSASVDRNRLKQAWGATVASCGNLRTRIVLSAGSSYQVILKDDITWDRAVSEESMTYGSRLSRYALVGDSFVLTLHHAIYDGWAFQLVMETLKSHYYENTAPELPSYADFVRLTTTRSDQGASRKFWEEQLRDAKRATFPSTPSSNTQLLADPSKPRTECVRRTATLPRSSTSHITKATVLRAAWAMLLARYSDSEDICFATTVSGRQAAVAGVDKMAGPTIATVPSRIRLDGSRSVEQFLNAMQEQATVTIAHEQFGLQDISKINNDIKDACDFTSLLVIQPEQTVQFAGNNSEPILIEAGDQDLAASAQDGHFNYPLVMQGAISDDEVHLLAVYDSSVLAESQMSSLCEQFSHIAQQLIKFQDDKTFLKDISIAGPSDLQQAIAWNNKDTEAELIDECLHRLIEERARHSPNAPAVYAWDATFTYSELNGAANRLAHHLVAQGVRPDDFVHVYFDKSAWYVVAILAINKAGGAWAPLDPSQPLERQRQTVSQTRSRLILTSPSHAATCRSLVETVVEVSPALDYNLIVQRMPSFDTTLAGPDVAVTPAGAAYVLFTSGSTGTPKGLVMEHRSACTSQLAIGKRLRADSNVRMLQFASCVFDLSVGEIFGALLHGGCVCVPSEEAKMGDLASFIRAANVNWAILTPSYARTMRPDQFPGLELLILAGEAVGRDNLEAWFGKLRLVNGWGPAETCVFSAIHEWTSLDESPVTIGRPVGGYGYVVDPADPYKMAPVGCVGELVIQGPTIMREYLSDPERTAASAVPAAEWAPRGKSPRWSRFYKSGDLCRYNADGTIEYIGRKDTQVKIRGLRVELGEVEHAIRTHLDGVGQVAVDVLRTDGAVRLAAFFTMEDDVSKAEALTAGPGLFLPLTAHLERRVGDLVGVLGVSLPRYMVPALFVPCSRMPFVTSTKLDRSLLRKLALELSKEQISRYGLSSSVKRAPETAKETKLQQVWAKVLGISSDDIGRDDSFLRIGGDSIGAIRLVTLAREVGLALTVKNIFNDPRLSAMSATAVEVEPLEEDANLQQGGSTIAPFQLLDEEVREMIQSGDDVRKTYGLTETDVVEDAYPCTQLQEGLLAIGERQPGSYVLKTVYKLPENVDLPRFKAAWEHVVDLCANLRTRVAIVKGQAIQLTVQDDVFWEVDGRTDDNLQSVLNGMTDARMSYGTRLCRYAITQADGSHYFALFMHHSISDGWTMRIVMEALMDTYNEVETLPLPSFAGFVAHANQLDKEIETEYWSEQLQGAQRAAFPASSPTKSGATKSMSTAIDFPSSTSTSITKATIIRAAWVVVLARYSDTDDITFGSTVSGRQSSIPGLQRMAGAAVATIPVRVKLDATKSVSQFLRAVQDQAVDMIPHEQYGLRQISETSPEAKEVCDFSSLLVVQPAAELEPPAGSLLTPVDLATITGEPDAEFQDYFNYPLVVQGRVSADGGVGLLLVYDSGLFEEAQMEALSAQFNHVVQQLLANDKTAGSLGNISVSGPWDSQKVMQWNGCPPKLVDTCIQDL</sequence>
<dbReference type="PROSITE" id="PS00455">
    <property type="entry name" value="AMP_BINDING"/>
    <property type="match status" value="4"/>
</dbReference>
<dbReference type="SUPFAM" id="SSF56801">
    <property type="entry name" value="Acetyl-CoA synthetase-like"/>
    <property type="match status" value="5"/>
</dbReference>
<feature type="domain" description="Carrier" evidence="6">
    <location>
        <begin position="117"/>
        <end position="193"/>
    </location>
</feature>
<dbReference type="InterPro" id="IPR010071">
    <property type="entry name" value="AA_adenyl_dom"/>
</dbReference>
<dbReference type="FunFam" id="3.30.300.30:FF:000015">
    <property type="entry name" value="Nonribosomal peptide synthase SidD"/>
    <property type="match status" value="4"/>
</dbReference>
<evidence type="ECO:0000256" key="4">
    <source>
        <dbReference type="ARBA" id="ARBA00029454"/>
    </source>
</evidence>